<dbReference type="InterPro" id="IPR011333">
    <property type="entry name" value="SKP1/BTB/POZ_sf"/>
</dbReference>
<evidence type="ECO:0000313" key="3">
    <source>
        <dbReference type="Proteomes" id="UP001280581"/>
    </source>
</evidence>
<accession>A0AAN6LWT2</accession>
<evidence type="ECO:0000256" key="1">
    <source>
        <dbReference type="SAM" id="MobiDB-lite"/>
    </source>
</evidence>
<sequence>MKTVFDIVSHPDTIIILKNPLDTFAVWNQADVDFYEDVQEPDAMPEPSDATFVEEAAVEEPSVEEPAVEEPAVEEAAVEEAAVEEAAVEEAAVEEAAVEEAAVEEAAVEEPTVEELAAEPSVSETFVDEEAIHYHVSAQHLSLASTRFEGMLSGRNWKEGVPDKIDGLYHISAEDWDADALLILLNVVHHRNRQVPRSVSLEMLAKITVLIDYYDCAEAVELCTERWVDQLKRTSPVPSRFCRNLMLWMCIAWVLKLPHEFRKTTIIAINRKEQELSTLGLPIMGCIDKIEQVRVQGIDAIVAQLHDLLSEYGNPNYSCPSGNYSFECGSILFGALTREMQSAGLYNEI</sequence>
<reference evidence="2 3" key="1">
    <citation type="submission" date="2021-02" db="EMBL/GenBank/DDBJ databases">
        <title>Genome assembly of Pseudopithomyces chartarum.</title>
        <authorList>
            <person name="Jauregui R."/>
            <person name="Singh J."/>
            <person name="Voisey C."/>
        </authorList>
    </citation>
    <scope>NUCLEOTIDE SEQUENCE [LARGE SCALE GENOMIC DNA]</scope>
    <source>
        <strain evidence="2 3">AGR01</strain>
    </source>
</reference>
<protein>
    <recommendedName>
        <fullName evidence="4">BTB domain-containing protein</fullName>
    </recommendedName>
</protein>
<organism evidence="2 3">
    <name type="scientific">Pseudopithomyces chartarum</name>
    <dbReference type="NCBI Taxonomy" id="1892770"/>
    <lineage>
        <taxon>Eukaryota</taxon>
        <taxon>Fungi</taxon>
        <taxon>Dikarya</taxon>
        <taxon>Ascomycota</taxon>
        <taxon>Pezizomycotina</taxon>
        <taxon>Dothideomycetes</taxon>
        <taxon>Pleosporomycetidae</taxon>
        <taxon>Pleosporales</taxon>
        <taxon>Massarineae</taxon>
        <taxon>Didymosphaeriaceae</taxon>
        <taxon>Pseudopithomyces</taxon>
    </lineage>
</organism>
<dbReference type="Proteomes" id="UP001280581">
    <property type="component" value="Unassembled WGS sequence"/>
</dbReference>
<dbReference type="AlphaFoldDB" id="A0AAN6LWT2"/>
<gene>
    <name evidence="2" type="ORF">GRF29_69g21024</name>
</gene>
<feature type="region of interest" description="Disordered" evidence="1">
    <location>
        <begin position="99"/>
        <end position="121"/>
    </location>
</feature>
<name>A0AAN6LWT2_9PLEO</name>
<keyword evidence="3" id="KW-1185">Reference proteome</keyword>
<feature type="compositionally biased region" description="Acidic residues" evidence="1">
    <location>
        <begin position="99"/>
        <end position="117"/>
    </location>
</feature>
<dbReference type="Gene3D" id="3.30.710.10">
    <property type="entry name" value="Potassium Channel Kv1.1, Chain A"/>
    <property type="match status" value="1"/>
</dbReference>
<evidence type="ECO:0008006" key="4">
    <source>
        <dbReference type="Google" id="ProtNLM"/>
    </source>
</evidence>
<proteinExistence type="predicted"/>
<comment type="caution">
    <text evidence="2">The sequence shown here is derived from an EMBL/GenBank/DDBJ whole genome shotgun (WGS) entry which is preliminary data.</text>
</comment>
<evidence type="ECO:0000313" key="2">
    <source>
        <dbReference type="EMBL" id="KAK3208892.1"/>
    </source>
</evidence>
<dbReference type="EMBL" id="WVTA01000006">
    <property type="protein sequence ID" value="KAK3208892.1"/>
    <property type="molecule type" value="Genomic_DNA"/>
</dbReference>